<proteinExistence type="predicted"/>
<dbReference type="Proteomes" id="UP000194857">
    <property type="component" value="Unassembled WGS sequence"/>
</dbReference>
<organism evidence="1 2">
    <name type="scientific">Pseudomonas aeruginosa</name>
    <dbReference type="NCBI Taxonomy" id="287"/>
    <lineage>
        <taxon>Bacteria</taxon>
        <taxon>Pseudomonadati</taxon>
        <taxon>Pseudomonadota</taxon>
        <taxon>Gammaproteobacteria</taxon>
        <taxon>Pseudomonadales</taxon>
        <taxon>Pseudomonadaceae</taxon>
        <taxon>Pseudomonas</taxon>
    </lineage>
</organism>
<name>A0A241XRQ3_PSEAI</name>
<accession>A0A241XRQ3</accession>
<dbReference type="AlphaFoldDB" id="A0A241XRQ3"/>
<evidence type="ECO:0000313" key="2">
    <source>
        <dbReference type="Proteomes" id="UP000194857"/>
    </source>
</evidence>
<sequence length="156" mass="17406">MRPKMRVEETMEAVHLQESIDSTMPRRSLIRSLVSAELRPTVSSNDESRRVAKLLLCLTEIGVRTGGLSTPELVSDLLFRLEAALLRRPLSVQGYLLLLRVDTEKYLIRHLNDMTEGDPHEALRSVLTSAAAVEQRVESLAESLLSEISSVEQNGP</sequence>
<dbReference type="EMBL" id="NFFZ01000004">
    <property type="protein sequence ID" value="OTI63182.1"/>
    <property type="molecule type" value="Genomic_DNA"/>
</dbReference>
<gene>
    <name evidence="1" type="ORF">CAZ10_10125</name>
</gene>
<reference evidence="1 2" key="1">
    <citation type="submission" date="2017-05" db="EMBL/GenBank/DDBJ databases">
        <authorList>
            <person name="Song R."/>
            <person name="Chenine A.L."/>
            <person name="Ruprecht R.M."/>
        </authorList>
    </citation>
    <scope>NUCLEOTIDE SEQUENCE [LARGE SCALE GENOMIC DNA]</scope>
    <source>
        <strain evidence="1 2">S567_C10_BS</strain>
    </source>
</reference>
<comment type="caution">
    <text evidence="1">The sequence shown here is derived from an EMBL/GenBank/DDBJ whole genome shotgun (WGS) entry which is preliminary data.</text>
</comment>
<evidence type="ECO:0000313" key="1">
    <source>
        <dbReference type="EMBL" id="OTI63182.1"/>
    </source>
</evidence>
<protein>
    <submittedName>
        <fullName evidence="1">Uncharacterized protein</fullName>
    </submittedName>
</protein>